<reference evidence="10" key="1">
    <citation type="submission" date="2023-11" db="EMBL/GenBank/DDBJ databases">
        <authorList>
            <person name="Alioto T."/>
            <person name="Alioto T."/>
            <person name="Gomez Garrido J."/>
        </authorList>
    </citation>
    <scope>NUCLEOTIDE SEQUENCE</scope>
</reference>
<dbReference type="Proteomes" id="UP001296104">
    <property type="component" value="Unassembled WGS sequence"/>
</dbReference>
<comment type="caution">
    <text evidence="10">The sequence shown here is derived from an EMBL/GenBank/DDBJ whole genome shotgun (WGS) entry which is preliminary data.</text>
</comment>
<feature type="domain" description="C2H2-type" evidence="9">
    <location>
        <begin position="246"/>
        <end position="273"/>
    </location>
</feature>
<feature type="compositionally biased region" description="Polar residues" evidence="8">
    <location>
        <begin position="344"/>
        <end position="354"/>
    </location>
</feature>
<accession>A0AAI8Z756</accession>
<evidence type="ECO:0000259" key="9">
    <source>
        <dbReference type="PROSITE" id="PS50157"/>
    </source>
</evidence>
<dbReference type="Gene3D" id="3.30.160.60">
    <property type="entry name" value="Classic Zinc Finger"/>
    <property type="match status" value="1"/>
</dbReference>
<sequence>MGGPSLWSMSMDGGFRMQHVAPNEQVIQSFAPAPQPSSFGQEQSMAAPSFRENWVGNTHQWSQPGNWNNDPTLTANDNPLHAMRAPAMPSPSQHVHADRFPGALQPLTHNWSFAPQLQYASTIYQTTFQLNNQGYQPPLAQASMIPRSYPESSISQEPNAPERLSADVTNNYNYPQSVAHGAVGNMRGWIGRAPTTGDRAVPRLDTNFLAPPEHLSATRSPTSASTTGSSRPGSRRKPWEMTVGDFVCGYCNAGFPAQGDLTHHLRSHAPYTSRQHVCDRCHKRFQYRKDLHRHLPKHDPNRKKFYCPLSACKYHTKGFGRADHLERHLTSQHRIDTPMRASRSRSPANTNLMK</sequence>
<keyword evidence="2" id="KW-0479">Metal-binding</keyword>
<dbReference type="InterPro" id="IPR036236">
    <property type="entry name" value="Znf_C2H2_sf"/>
</dbReference>
<name>A0AAI8Z756_9PEZI</name>
<evidence type="ECO:0000256" key="8">
    <source>
        <dbReference type="SAM" id="MobiDB-lite"/>
    </source>
</evidence>
<dbReference type="EMBL" id="CAVMBE010000090">
    <property type="protein sequence ID" value="CAK4033663.1"/>
    <property type="molecule type" value="Genomic_DNA"/>
</dbReference>
<feature type="domain" description="C2H2-type" evidence="9">
    <location>
        <begin position="276"/>
        <end position="303"/>
    </location>
</feature>
<comment type="subcellular location">
    <subcellularLocation>
        <location evidence="1">Nucleus</location>
    </subcellularLocation>
</comment>
<organism evidence="10 11">
    <name type="scientific">Lecanosticta acicola</name>
    <dbReference type="NCBI Taxonomy" id="111012"/>
    <lineage>
        <taxon>Eukaryota</taxon>
        <taxon>Fungi</taxon>
        <taxon>Dikarya</taxon>
        <taxon>Ascomycota</taxon>
        <taxon>Pezizomycotina</taxon>
        <taxon>Dothideomycetes</taxon>
        <taxon>Dothideomycetidae</taxon>
        <taxon>Mycosphaerellales</taxon>
        <taxon>Mycosphaerellaceae</taxon>
        <taxon>Lecanosticta</taxon>
    </lineage>
</organism>
<dbReference type="SUPFAM" id="SSF57667">
    <property type="entry name" value="beta-beta-alpha zinc fingers"/>
    <property type="match status" value="1"/>
</dbReference>
<evidence type="ECO:0000256" key="6">
    <source>
        <dbReference type="ARBA" id="ARBA00023242"/>
    </source>
</evidence>
<evidence type="ECO:0000256" key="1">
    <source>
        <dbReference type="ARBA" id="ARBA00004123"/>
    </source>
</evidence>
<dbReference type="AlphaFoldDB" id="A0AAI8Z756"/>
<evidence type="ECO:0000313" key="10">
    <source>
        <dbReference type="EMBL" id="CAK4033663.1"/>
    </source>
</evidence>
<evidence type="ECO:0000313" key="11">
    <source>
        <dbReference type="Proteomes" id="UP001296104"/>
    </source>
</evidence>
<keyword evidence="3" id="KW-0677">Repeat</keyword>
<evidence type="ECO:0000256" key="3">
    <source>
        <dbReference type="ARBA" id="ARBA00022737"/>
    </source>
</evidence>
<evidence type="ECO:0000256" key="7">
    <source>
        <dbReference type="PROSITE-ProRule" id="PRU00042"/>
    </source>
</evidence>
<keyword evidence="11" id="KW-1185">Reference proteome</keyword>
<evidence type="ECO:0000256" key="5">
    <source>
        <dbReference type="ARBA" id="ARBA00022833"/>
    </source>
</evidence>
<evidence type="ECO:0000256" key="2">
    <source>
        <dbReference type="ARBA" id="ARBA00022723"/>
    </source>
</evidence>
<keyword evidence="5" id="KW-0862">Zinc</keyword>
<dbReference type="InterPro" id="IPR013087">
    <property type="entry name" value="Znf_C2H2_type"/>
</dbReference>
<dbReference type="GO" id="GO:0008270">
    <property type="term" value="F:zinc ion binding"/>
    <property type="evidence" value="ECO:0007669"/>
    <property type="project" value="UniProtKB-KW"/>
</dbReference>
<feature type="compositionally biased region" description="Low complexity" evidence="8">
    <location>
        <begin position="217"/>
        <end position="232"/>
    </location>
</feature>
<gene>
    <name evidence="10" type="ORF">LECACI_7A008821</name>
</gene>
<dbReference type="SMART" id="SM00355">
    <property type="entry name" value="ZnF_C2H2"/>
    <property type="match status" value="3"/>
</dbReference>
<evidence type="ECO:0000256" key="4">
    <source>
        <dbReference type="ARBA" id="ARBA00022771"/>
    </source>
</evidence>
<keyword evidence="6" id="KW-0539">Nucleus</keyword>
<dbReference type="GO" id="GO:0005634">
    <property type="term" value="C:nucleus"/>
    <property type="evidence" value="ECO:0007669"/>
    <property type="project" value="UniProtKB-SubCell"/>
</dbReference>
<feature type="region of interest" description="Disordered" evidence="8">
    <location>
        <begin position="330"/>
        <end position="354"/>
    </location>
</feature>
<dbReference type="PANTHER" id="PTHR24394:SF29">
    <property type="entry name" value="MYONEURIN"/>
    <property type="match status" value="1"/>
</dbReference>
<protein>
    <submittedName>
        <fullName evidence="10">Zinc finger PLAG1</fullName>
    </submittedName>
</protein>
<dbReference type="PROSITE" id="PS50157">
    <property type="entry name" value="ZINC_FINGER_C2H2_2"/>
    <property type="match status" value="2"/>
</dbReference>
<dbReference type="GO" id="GO:0000981">
    <property type="term" value="F:DNA-binding transcription factor activity, RNA polymerase II-specific"/>
    <property type="evidence" value="ECO:0007669"/>
    <property type="project" value="TreeGrafter"/>
</dbReference>
<proteinExistence type="predicted"/>
<feature type="region of interest" description="Disordered" evidence="8">
    <location>
        <begin position="211"/>
        <end position="238"/>
    </location>
</feature>
<keyword evidence="4 7" id="KW-0863">Zinc-finger</keyword>
<dbReference type="PANTHER" id="PTHR24394">
    <property type="entry name" value="ZINC FINGER PROTEIN"/>
    <property type="match status" value="1"/>
</dbReference>
<dbReference type="PROSITE" id="PS00028">
    <property type="entry name" value="ZINC_FINGER_C2H2_1"/>
    <property type="match status" value="2"/>
</dbReference>